<reference evidence="2" key="1">
    <citation type="journal article" date="2020" name="mSystems">
        <title>Genome- and Community-Level Interaction Insights into Carbon Utilization and Element Cycling Functions of Hydrothermarchaeota in Hydrothermal Sediment.</title>
        <authorList>
            <person name="Zhou Z."/>
            <person name="Liu Y."/>
            <person name="Xu W."/>
            <person name="Pan J."/>
            <person name="Luo Z.H."/>
            <person name="Li M."/>
        </authorList>
    </citation>
    <scope>NUCLEOTIDE SEQUENCE [LARGE SCALE GENOMIC DNA]</scope>
    <source>
        <strain evidence="2">HyVt-533</strain>
    </source>
</reference>
<sequence>MEDIGKFVLFLSYLWDYPRKDFIGQGLDILSHLGFNTDDLNIQTLQEEYVRLFINAPSGVPAPPYASVYLTGLVAQEPALEALSFYERVGLRPEGSDPPDHLSWELAFIAHLIEREQKKLLREFLEQHFWRWFPRFKGALLAASPHPFYRNLLEVTEQVLQNIKED</sequence>
<dbReference type="AlphaFoldDB" id="A0A7V5NYC7"/>
<dbReference type="SUPFAM" id="SSF89155">
    <property type="entry name" value="TorD-like"/>
    <property type="match status" value="1"/>
</dbReference>
<protein>
    <submittedName>
        <fullName evidence="2">Uncharacterized protein</fullName>
    </submittedName>
</protein>
<name>A0A7V5NYC7_9BACT</name>
<evidence type="ECO:0000256" key="1">
    <source>
        <dbReference type="ARBA" id="ARBA00023186"/>
    </source>
</evidence>
<dbReference type="InterPro" id="IPR020945">
    <property type="entry name" value="DMSO/NO3_reduct_chaperone"/>
</dbReference>
<dbReference type="InterPro" id="IPR036411">
    <property type="entry name" value="TorD-like_sf"/>
</dbReference>
<dbReference type="Pfam" id="PF02613">
    <property type="entry name" value="Nitrate_red_del"/>
    <property type="match status" value="1"/>
</dbReference>
<keyword evidence="1" id="KW-0143">Chaperone</keyword>
<proteinExistence type="predicted"/>
<accession>A0A7V5NYC7</accession>
<gene>
    <name evidence="2" type="ORF">ENJ96_00755</name>
</gene>
<evidence type="ECO:0000313" key="2">
    <source>
        <dbReference type="EMBL" id="HHI96366.1"/>
    </source>
</evidence>
<dbReference type="EMBL" id="DROK01000022">
    <property type="protein sequence ID" value="HHI96366.1"/>
    <property type="molecule type" value="Genomic_DNA"/>
</dbReference>
<dbReference type="InterPro" id="IPR050289">
    <property type="entry name" value="TorD/DmsD_chaperones"/>
</dbReference>
<dbReference type="PANTHER" id="PTHR34227">
    <property type="entry name" value="CHAPERONE PROTEIN YCDY"/>
    <property type="match status" value="1"/>
</dbReference>
<dbReference type="Gene3D" id="1.10.3480.10">
    <property type="entry name" value="TorD-like"/>
    <property type="match status" value="1"/>
</dbReference>
<comment type="caution">
    <text evidence="2">The sequence shown here is derived from an EMBL/GenBank/DDBJ whole genome shotgun (WGS) entry which is preliminary data.</text>
</comment>
<dbReference type="PANTHER" id="PTHR34227:SF1">
    <property type="entry name" value="DIMETHYL SULFOXIDE REDUCTASE CHAPERONE-RELATED"/>
    <property type="match status" value="1"/>
</dbReference>
<dbReference type="Proteomes" id="UP000886101">
    <property type="component" value="Unassembled WGS sequence"/>
</dbReference>
<organism evidence="2">
    <name type="scientific">Thermodesulfatator atlanticus</name>
    <dbReference type="NCBI Taxonomy" id="501497"/>
    <lineage>
        <taxon>Bacteria</taxon>
        <taxon>Pseudomonadati</taxon>
        <taxon>Thermodesulfobacteriota</taxon>
        <taxon>Thermodesulfobacteria</taxon>
        <taxon>Thermodesulfobacteriales</taxon>
        <taxon>Thermodesulfatatoraceae</taxon>
        <taxon>Thermodesulfatator</taxon>
    </lineage>
</organism>